<accession>A0A8G2FXA3</accession>
<dbReference type="Gene3D" id="1.20.1050.140">
    <property type="match status" value="1"/>
</dbReference>
<gene>
    <name evidence="3" type="ORF">SAMN02745355_1129</name>
</gene>
<organism evidence="3 4">
    <name type="scientific">Picrophilus torridus (strain ATCC 700027 / DSM 9790 / JCM 10055 / NBRC 100828 / KAW 2/3)</name>
    <dbReference type="NCBI Taxonomy" id="1122961"/>
    <lineage>
        <taxon>Archaea</taxon>
        <taxon>Methanobacteriati</taxon>
        <taxon>Thermoplasmatota</taxon>
        <taxon>Thermoplasmata</taxon>
        <taxon>Thermoplasmatales</taxon>
        <taxon>Picrophilaceae</taxon>
        <taxon>Picrophilus</taxon>
    </lineage>
</organism>
<evidence type="ECO:0000256" key="1">
    <source>
        <dbReference type="ARBA" id="ARBA00023002"/>
    </source>
</evidence>
<reference evidence="3 4" key="1">
    <citation type="submission" date="2017-04" db="EMBL/GenBank/DDBJ databases">
        <authorList>
            <person name="Varghese N."/>
            <person name="Submissions S."/>
        </authorList>
    </citation>
    <scope>NUCLEOTIDE SEQUENCE [LARGE SCALE GENOMIC DNA]</scope>
    <source>
        <strain evidence="3 4">DSM 9789</strain>
    </source>
</reference>
<keyword evidence="4" id="KW-1185">Reference proteome</keyword>
<dbReference type="RefSeq" id="WP_084272933.1">
    <property type="nucleotide sequence ID" value="NZ_FWYE01000003.1"/>
</dbReference>
<dbReference type="EMBL" id="FWYE01000003">
    <property type="protein sequence ID" value="SMD31206.1"/>
    <property type="molecule type" value="Genomic_DNA"/>
</dbReference>
<proteinExistence type="predicted"/>
<dbReference type="PANTHER" id="PTHR42947:SF1">
    <property type="entry name" value="COB--COM HETERODISULFIDE REDUCTASE SUBUNIT B 1"/>
    <property type="match status" value="1"/>
</dbReference>
<feature type="domain" description="Cysteine-rich" evidence="2">
    <location>
        <begin position="3"/>
        <end position="83"/>
    </location>
</feature>
<dbReference type="AlphaFoldDB" id="A0A8G2FXA3"/>
<comment type="caution">
    <text evidence="3">The sequence shown here is derived from an EMBL/GenBank/DDBJ whole genome shotgun (WGS) entry which is preliminary data.</text>
</comment>
<dbReference type="Proteomes" id="UP000192315">
    <property type="component" value="Unassembled WGS sequence"/>
</dbReference>
<dbReference type="InterPro" id="IPR051278">
    <property type="entry name" value="HdrB/HdrD_reductase"/>
</dbReference>
<sequence>MKVAYYPGCASHGIAKDIDIATQLIAKDLDLELMEVDDWNCCGGGFMDDRSEEIHTALNLRNLNNVKKMGLEKMATPCSVCLNSHRIALDKYNNDTVLREKVDERLERANIDYEGGVSAEHFIWVLIRDVGIDNIKKHVKRPLKGIKVGTYYGCQLLRPYRVMGFESPFSPHSVMDLVAATGAEPVAFQMATACCGFPLMGSNPDAGLKLANNVLSSAKNNGAEILVHPCSLCHLQLDVTQLKIKDHFNQDWTLPAIYISQLIGLSFGYTPDELGLGKLAKKYLAERGIS</sequence>
<evidence type="ECO:0000259" key="2">
    <source>
        <dbReference type="Pfam" id="PF02754"/>
    </source>
</evidence>
<evidence type="ECO:0000313" key="4">
    <source>
        <dbReference type="Proteomes" id="UP000192315"/>
    </source>
</evidence>
<dbReference type="Pfam" id="PF02754">
    <property type="entry name" value="CCG"/>
    <property type="match status" value="2"/>
</dbReference>
<dbReference type="GO" id="GO:0016491">
    <property type="term" value="F:oxidoreductase activity"/>
    <property type="evidence" value="ECO:0007669"/>
    <property type="project" value="UniProtKB-KW"/>
</dbReference>
<keyword evidence="1" id="KW-0560">Oxidoreductase</keyword>
<dbReference type="InterPro" id="IPR004017">
    <property type="entry name" value="Cys_rich_dom"/>
</dbReference>
<dbReference type="PANTHER" id="PTHR42947">
    <property type="entry name" value="COB--COM HETERODISULFIDE REDUCTASE SUBUNIT B 1"/>
    <property type="match status" value="1"/>
</dbReference>
<name>A0A8G2FXA3_PICTO</name>
<dbReference type="Gene3D" id="3.40.50.11810">
    <property type="match status" value="1"/>
</dbReference>
<evidence type="ECO:0000313" key="3">
    <source>
        <dbReference type="EMBL" id="SMD31206.1"/>
    </source>
</evidence>
<feature type="domain" description="Cysteine-rich" evidence="2">
    <location>
        <begin position="149"/>
        <end position="238"/>
    </location>
</feature>
<protein>
    <submittedName>
        <fullName evidence="3">Succinate dehydrogenase subunit C</fullName>
    </submittedName>
</protein>